<evidence type="ECO:0000313" key="19">
    <source>
        <dbReference type="Ensembl" id="ENSACAP00000034396.1"/>
    </source>
</evidence>
<keyword evidence="6" id="KW-0479">Metal-binding</keyword>
<dbReference type="PANTHER" id="PTHR10559">
    <property type="entry name" value="TRANSCOBALAMIN-1/GASTRIC INTRINSIC FACTOR"/>
    <property type="match status" value="1"/>
</dbReference>
<feature type="binding site" evidence="15">
    <location>
        <begin position="149"/>
        <end position="153"/>
    </location>
    <ligand>
        <name>cyanocob(III)alamin</name>
        <dbReference type="ChEBI" id="CHEBI:17439"/>
    </ligand>
</feature>
<dbReference type="GO" id="GO:0140355">
    <property type="term" value="F:cargo receptor ligand activity"/>
    <property type="evidence" value="ECO:0007669"/>
    <property type="project" value="Ensembl"/>
</dbReference>
<keyword evidence="8" id="KW-0406">Ion transport</keyword>
<feature type="binding site" evidence="15">
    <location>
        <position position="194"/>
    </location>
    <ligand>
        <name>cyanocob(III)alamin</name>
        <dbReference type="ChEBI" id="CHEBI:17439"/>
    </ligand>
</feature>
<evidence type="ECO:0000256" key="8">
    <source>
        <dbReference type="ARBA" id="ARBA00023065"/>
    </source>
</evidence>
<dbReference type="GO" id="GO:0046872">
    <property type="term" value="F:metal ion binding"/>
    <property type="evidence" value="ECO:0007669"/>
    <property type="project" value="UniProtKB-KW"/>
</dbReference>
<keyword evidence="4" id="KW-0813">Transport</keyword>
<dbReference type="Gene3D" id="1.50.10.20">
    <property type="match status" value="1"/>
</dbReference>
<evidence type="ECO:0000256" key="3">
    <source>
        <dbReference type="ARBA" id="ARBA00022426"/>
    </source>
</evidence>
<evidence type="ECO:0000256" key="5">
    <source>
        <dbReference type="ARBA" id="ARBA00022525"/>
    </source>
</evidence>
<keyword evidence="9 16" id="KW-1015">Disulfide bond</keyword>
<evidence type="ECO:0000256" key="6">
    <source>
        <dbReference type="ARBA" id="ARBA00022723"/>
    </source>
</evidence>
<comment type="function">
    <text evidence="11">Primary vitamin B12-binding and transport protein. Delivers cobalamin to cells.</text>
</comment>
<gene>
    <name evidence="19" type="primary">TCN2</name>
</gene>
<dbReference type="Bgee" id="ENSACAG00000009765">
    <property type="expression patterns" value="Expressed in kidney and 9 other cell types or tissues"/>
</dbReference>
<evidence type="ECO:0000256" key="14">
    <source>
        <dbReference type="ARBA" id="ARBA00041463"/>
    </source>
</evidence>
<keyword evidence="7 18" id="KW-0732">Signal</keyword>
<sequence>MGSRRLWLFPVLQILVSSAQLCEIPPGNGHRVASLSAELLSLAHDATRAPDPSLYLGLRLSERHSLEKERLYLERLQGVYQPNDSNDQVAPRYQEQPGTGRLALYLLALRGACHDMDTPEAHRLVTQLKLHLHKEKAEIGPESLGRPLSNYYQYGLGLLALCVHGKMVDGHVIHKLLHAEEHGRLGIHGKLSVDTEAMAGLAFACLQRAAFYPPELRAKLRQSVERVKGKILEGQTPAGAFGNIYSSPLAAQFLLAVGQSRKEPECPKGMASLLRHLEQGDSPDVLFKSQLLPVLNGKSYLDIASVECHAETGKEGRRAGAMVPKPPATHLFRNDRWLFSILVDLLLCRRPGPWHPLTHIATAHPAKQTDSRPADCEAPAAQAAPLPPGADGGPGLLSAGCAEGGFQARTGATHVSSPWQSSRSCQSQNPLGSSVLGLGFFAFHHLATPRLCFALLCPGLRPRRPSRARF</sequence>
<evidence type="ECO:0000256" key="2">
    <source>
        <dbReference type="ARBA" id="ARBA00006449"/>
    </source>
</evidence>
<dbReference type="GO" id="GO:0015889">
    <property type="term" value="P:cobalamin transport"/>
    <property type="evidence" value="ECO:0000318"/>
    <property type="project" value="GO_Central"/>
</dbReference>
<feature type="disulfide bond" evidence="16">
    <location>
        <begin position="22"/>
        <end position="266"/>
    </location>
</feature>
<keyword evidence="3" id="KW-0171">Cobalt transport</keyword>
<proteinExistence type="inferred from homology"/>
<dbReference type="InterPro" id="IPR002157">
    <property type="entry name" value="Cbl-bd_prot"/>
</dbReference>
<evidence type="ECO:0000256" key="1">
    <source>
        <dbReference type="ARBA" id="ARBA00004613"/>
    </source>
</evidence>
<dbReference type="GO" id="GO:0140104">
    <property type="term" value="F:molecular carrier activity"/>
    <property type="evidence" value="ECO:0007669"/>
    <property type="project" value="Ensembl"/>
</dbReference>
<organism evidence="19 20">
    <name type="scientific">Anolis carolinensis</name>
    <name type="common">Green anole</name>
    <name type="synonym">American chameleon</name>
    <dbReference type="NCBI Taxonomy" id="28377"/>
    <lineage>
        <taxon>Eukaryota</taxon>
        <taxon>Metazoa</taxon>
        <taxon>Chordata</taxon>
        <taxon>Craniata</taxon>
        <taxon>Vertebrata</taxon>
        <taxon>Euteleostomi</taxon>
        <taxon>Lepidosauria</taxon>
        <taxon>Squamata</taxon>
        <taxon>Bifurcata</taxon>
        <taxon>Unidentata</taxon>
        <taxon>Episquamata</taxon>
        <taxon>Toxicofera</taxon>
        <taxon>Iguania</taxon>
        <taxon>Dactyloidae</taxon>
        <taxon>Anolis</taxon>
    </lineage>
</organism>
<comment type="subcellular location">
    <subcellularLocation>
        <location evidence="1">Secreted</location>
    </subcellularLocation>
</comment>
<evidence type="ECO:0000256" key="11">
    <source>
        <dbReference type="ARBA" id="ARBA00037184"/>
    </source>
</evidence>
<evidence type="ECO:0000256" key="12">
    <source>
        <dbReference type="ARBA" id="ARBA00038518"/>
    </source>
</evidence>
<dbReference type="InParanoid" id="A0A803TGQ6"/>
<name>A0A803TGQ6_ANOCA</name>
<evidence type="ECO:0000256" key="17">
    <source>
        <dbReference type="SAM" id="MobiDB-lite"/>
    </source>
</evidence>
<dbReference type="GO" id="GO:0005615">
    <property type="term" value="C:extracellular space"/>
    <property type="evidence" value="ECO:0000318"/>
    <property type="project" value="GO_Central"/>
</dbReference>
<feature type="binding site" evidence="15">
    <location>
        <position position="290"/>
    </location>
    <ligand>
        <name>cyanocob(III)alamin</name>
        <dbReference type="ChEBI" id="CHEBI:17439"/>
    </ligand>
</feature>
<evidence type="ECO:0000313" key="20">
    <source>
        <dbReference type="Proteomes" id="UP000001646"/>
    </source>
</evidence>
<comment type="similarity">
    <text evidence="2">Belongs to the eukaryotic cobalamin transport proteins family.</text>
</comment>
<dbReference type="Ensembl" id="ENSACAT00000049654.1">
    <property type="protein sequence ID" value="ENSACAP00000034396.1"/>
    <property type="gene ID" value="ENSACAG00000009765.4"/>
</dbReference>
<evidence type="ECO:0000256" key="13">
    <source>
        <dbReference type="ARBA" id="ARBA00040958"/>
    </source>
</evidence>
<evidence type="ECO:0000256" key="15">
    <source>
        <dbReference type="PIRSR" id="PIRSR602157-1"/>
    </source>
</evidence>
<feature type="region of interest" description="Disordered" evidence="17">
    <location>
        <begin position="364"/>
        <end position="394"/>
    </location>
</feature>
<feature type="signal peptide" evidence="18">
    <location>
        <begin position="1"/>
        <end position="29"/>
    </location>
</feature>
<accession>A0A803TGQ6</accession>
<protein>
    <recommendedName>
        <fullName evidence="13">Transcobalamin-2</fullName>
    </recommendedName>
    <alternativeName>
        <fullName evidence="14">Transcobalamin II</fullName>
    </alternativeName>
</protein>
<evidence type="ECO:0000256" key="16">
    <source>
        <dbReference type="PIRSR" id="PIRSR602157-2"/>
    </source>
</evidence>
<evidence type="ECO:0000256" key="7">
    <source>
        <dbReference type="ARBA" id="ARBA00022729"/>
    </source>
</evidence>
<dbReference type="GO" id="GO:0009897">
    <property type="term" value="C:external side of plasma membrane"/>
    <property type="evidence" value="ECO:0007669"/>
    <property type="project" value="Ensembl"/>
</dbReference>
<keyword evidence="5" id="KW-0964">Secreted</keyword>
<reference evidence="19" key="1">
    <citation type="submission" date="2009-12" db="EMBL/GenBank/DDBJ databases">
        <title>The Genome Sequence of Anolis carolinensis (Green Anole Lizard).</title>
        <authorList>
            <consortium name="The Genome Sequencing Platform"/>
            <person name="Di Palma F."/>
            <person name="Alfoldi J."/>
            <person name="Heiman D."/>
            <person name="Young S."/>
            <person name="Grabherr M."/>
            <person name="Johnson J."/>
            <person name="Lander E.S."/>
            <person name="Lindblad-Toh K."/>
        </authorList>
    </citation>
    <scope>NUCLEOTIDE SEQUENCE [LARGE SCALE GENOMIC DNA]</scope>
    <source>
        <strain evidence="19">JBL SC #1</strain>
    </source>
</reference>
<feature type="chain" id="PRO_5032984592" description="Transcobalamin-2" evidence="18">
    <location>
        <begin position="30"/>
        <end position="470"/>
    </location>
</feature>
<evidence type="ECO:0000256" key="9">
    <source>
        <dbReference type="ARBA" id="ARBA00023157"/>
    </source>
</evidence>
<keyword evidence="20" id="KW-1185">Reference proteome</keyword>
<evidence type="ECO:0000256" key="10">
    <source>
        <dbReference type="ARBA" id="ARBA00023285"/>
    </source>
</evidence>
<comment type="subunit">
    <text evidence="12">Interacts with CD320 (via LDL-receptor class A domains).</text>
</comment>
<dbReference type="GO" id="GO:0006824">
    <property type="term" value="P:cobalt ion transport"/>
    <property type="evidence" value="ECO:0007669"/>
    <property type="project" value="UniProtKB-KW"/>
</dbReference>
<dbReference type="GO" id="GO:0031419">
    <property type="term" value="F:cobalamin binding"/>
    <property type="evidence" value="ECO:0000318"/>
    <property type="project" value="GO_Central"/>
</dbReference>
<evidence type="ECO:0000256" key="18">
    <source>
        <dbReference type="SAM" id="SignalP"/>
    </source>
</evidence>
<dbReference type="PANTHER" id="PTHR10559:SF14">
    <property type="entry name" value="TRANSCOBALAMIN-2"/>
    <property type="match status" value="1"/>
</dbReference>
<dbReference type="InterPro" id="IPR051588">
    <property type="entry name" value="Cobalamin_Transport"/>
</dbReference>
<feature type="disulfide bond" evidence="16">
    <location>
        <begin position="162"/>
        <end position="205"/>
    </location>
</feature>
<reference evidence="19" key="2">
    <citation type="submission" date="2025-08" db="UniProtKB">
        <authorList>
            <consortium name="Ensembl"/>
        </authorList>
    </citation>
    <scope>IDENTIFICATION</scope>
</reference>
<keyword evidence="10 15" id="KW-0170">Cobalt</keyword>
<evidence type="ECO:0000256" key="4">
    <source>
        <dbReference type="ARBA" id="ARBA00022448"/>
    </source>
</evidence>
<dbReference type="Pfam" id="PF01122">
    <property type="entry name" value="Cobalamin_bind"/>
    <property type="match status" value="1"/>
</dbReference>
<dbReference type="GeneTree" id="ENSGT00530000063370"/>
<dbReference type="Proteomes" id="UP000001646">
    <property type="component" value="Unplaced"/>
</dbReference>
<feature type="binding site" evidence="15">
    <location>
        <position position="243"/>
    </location>
    <ligand>
        <name>cyanocob(III)alamin</name>
        <dbReference type="ChEBI" id="CHEBI:17439"/>
    </ligand>
</feature>
<reference evidence="19" key="3">
    <citation type="submission" date="2025-09" db="UniProtKB">
        <authorList>
            <consortium name="Ensembl"/>
        </authorList>
    </citation>
    <scope>IDENTIFICATION</scope>
</reference>
<dbReference type="AlphaFoldDB" id="A0A803TGQ6"/>